<dbReference type="GO" id="GO:0005737">
    <property type="term" value="C:cytoplasm"/>
    <property type="evidence" value="ECO:0007669"/>
    <property type="project" value="UniProtKB-SubCell"/>
</dbReference>
<evidence type="ECO:0000313" key="10">
    <source>
        <dbReference type="Proteomes" id="UP000477911"/>
    </source>
</evidence>
<dbReference type="PANTHER" id="PTHR11645:SF0">
    <property type="entry name" value="PYRROLINE-5-CARBOXYLATE REDUCTASE 3"/>
    <property type="match status" value="1"/>
</dbReference>
<dbReference type="Gene3D" id="3.40.50.720">
    <property type="entry name" value="NAD(P)-binding Rossmann-like Domain"/>
    <property type="match status" value="1"/>
</dbReference>
<evidence type="ECO:0000313" key="9">
    <source>
        <dbReference type="EMBL" id="MXN17568.1"/>
    </source>
</evidence>
<comment type="catalytic activity">
    <reaction evidence="4">
        <text>L-proline + NADP(+) = (S)-1-pyrroline-5-carboxylate + NADPH + 2 H(+)</text>
        <dbReference type="Rhea" id="RHEA:14109"/>
        <dbReference type="ChEBI" id="CHEBI:15378"/>
        <dbReference type="ChEBI" id="CHEBI:17388"/>
        <dbReference type="ChEBI" id="CHEBI:57783"/>
        <dbReference type="ChEBI" id="CHEBI:58349"/>
        <dbReference type="ChEBI" id="CHEBI:60039"/>
        <dbReference type="EC" id="1.5.1.2"/>
    </reaction>
</comment>
<dbReference type="InterPro" id="IPR000304">
    <property type="entry name" value="Pyrroline-COOH_reductase"/>
</dbReference>
<keyword evidence="4" id="KW-0641">Proline biosynthesis</keyword>
<dbReference type="EC" id="1.5.1.2" evidence="4"/>
<evidence type="ECO:0000256" key="4">
    <source>
        <dbReference type="HAMAP-Rule" id="MF_01925"/>
    </source>
</evidence>
<comment type="function">
    <text evidence="4">Catalyzes the reduction of 1-pyrroline-5-carboxylate (PCA) to L-proline.</text>
</comment>
<accession>A0A6L7G213</accession>
<keyword evidence="6" id="KW-1133">Transmembrane helix</keyword>
<evidence type="ECO:0000256" key="5">
    <source>
        <dbReference type="PIRSR" id="PIRSR000193-1"/>
    </source>
</evidence>
<keyword evidence="6" id="KW-0812">Transmembrane</keyword>
<dbReference type="InterPro" id="IPR008927">
    <property type="entry name" value="6-PGluconate_DH-like_C_sf"/>
</dbReference>
<dbReference type="SUPFAM" id="SSF51735">
    <property type="entry name" value="NAD(P)-binding Rossmann-fold domains"/>
    <property type="match status" value="1"/>
</dbReference>
<evidence type="ECO:0000256" key="6">
    <source>
        <dbReference type="SAM" id="Phobius"/>
    </source>
</evidence>
<dbReference type="EMBL" id="WUMU01000005">
    <property type="protein sequence ID" value="MXN17568.1"/>
    <property type="molecule type" value="Genomic_DNA"/>
</dbReference>
<dbReference type="UniPathway" id="UPA00098">
    <property type="reaction ID" value="UER00361"/>
</dbReference>
<name>A0A6L7G213_9RHOB</name>
<reference evidence="9 10" key="1">
    <citation type="submission" date="2019-12" db="EMBL/GenBank/DDBJ databases">
        <authorList>
            <person name="Li M."/>
        </authorList>
    </citation>
    <scope>NUCLEOTIDE SEQUENCE [LARGE SCALE GENOMIC DNA]</scope>
    <source>
        <strain evidence="9 10">GBMRC 2024</strain>
    </source>
</reference>
<dbReference type="AlphaFoldDB" id="A0A6L7G213"/>
<gene>
    <name evidence="4" type="primary">proC</name>
    <name evidence="9" type="ORF">GR170_06970</name>
</gene>
<evidence type="ECO:0000259" key="8">
    <source>
        <dbReference type="Pfam" id="PF14748"/>
    </source>
</evidence>
<protein>
    <recommendedName>
        <fullName evidence="4">Pyrroline-5-carboxylate reductase</fullName>
        <shortName evidence="4">P5C reductase</shortName>
        <shortName evidence="4">P5CR</shortName>
        <ecNumber evidence="4">1.5.1.2</ecNumber>
    </recommendedName>
    <alternativeName>
        <fullName evidence="4">PCA reductase</fullName>
    </alternativeName>
</protein>
<keyword evidence="4" id="KW-0028">Amino-acid biosynthesis</keyword>
<feature type="binding site" evidence="5">
    <location>
        <position position="59"/>
    </location>
    <ligand>
        <name>NADPH</name>
        <dbReference type="ChEBI" id="CHEBI:57783"/>
    </ligand>
</feature>
<dbReference type="Pfam" id="PF14748">
    <property type="entry name" value="P5CR_dimer"/>
    <property type="match status" value="1"/>
</dbReference>
<feature type="binding site" evidence="5">
    <location>
        <begin position="10"/>
        <end position="16"/>
    </location>
    <ligand>
        <name>NADP(+)</name>
        <dbReference type="ChEBI" id="CHEBI:58349"/>
    </ligand>
</feature>
<dbReference type="InterPro" id="IPR028939">
    <property type="entry name" value="P5C_Rdtase_cat_N"/>
</dbReference>
<dbReference type="RefSeq" id="WP_160893034.1">
    <property type="nucleotide sequence ID" value="NZ_WUMU01000005.1"/>
</dbReference>
<keyword evidence="3 4" id="KW-0560">Oxidoreductase</keyword>
<comment type="subcellular location">
    <subcellularLocation>
        <location evidence="4">Cytoplasm</location>
    </subcellularLocation>
</comment>
<sequence length="264" mass="27134">MTSHFTFGIIGGTGMLGAAIATGILSSGVVRPDRFWVSNSSGTAPELDRFGTVQATSDNAELARACDVILLCVPPAAAGKIAISAPDKLVISVMAGLSLERIAALSGAARGVRAMSSPAARQRLAFSPWTCSEAVTASDRARVEALLGACGVASEVPEESQVELYTALTGPVPGFVAYMADSMTRYAIGHGVDPRVADRATRQLFLAAGQMMARGDSPAAQVREMVDYAGTTAAGLVALQEGGFDAALAEGLDAAVEKTRKIAE</sequence>
<dbReference type="GO" id="GO:0004735">
    <property type="term" value="F:pyrroline-5-carboxylate reductase activity"/>
    <property type="evidence" value="ECO:0007669"/>
    <property type="project" value="UniProtKB-UniRule"/>
</dbReference>
<dbReference type="PANTHER" id="PTHR11645">
    <property type="entry name" value="PYRROLINE-5-CARBOXYLATE REDUCTASE"/>
    <property type="match status" value="1"/>
</dbReference>
<evidence type="ECO:0000259" key="7">
    <source>
        <dbReference type="Pfam" id="PF03807"/>
    </source>
</evidence>
<proteinExistence type="inferred from homology"/>
<dbReference type="InterPro" id="IPR036291">
    <property type="entry name" value="NAD(P)-bd_dom_sf"/>
</dbReference>
<keyword evidence="6" id="KW-0472">Membrane</keyword>
<comment type="caution">
    <text evidence="9">The sequence shown here is derived from an EMBL/GenBank/DDBJ whole genome shotgun (WGS) entry which is preliminary data.</text>
</comment>
<organism evidence="9 10">
    <name type="scientific">Pseudooceanicola albus</name>
    <dbReference type="NCBI Taxonomy" id="2692189"/>
    <lineage>
        <taxon>Bacteria</taxon>
        <taxon>Pseudomonadati</taxon>
        <taxon>Pseudomonadota</taxon>
        <taxon>Alphaproteobacteria</taxon>
        <taxon>Rhodobacterales</taxon>
        <taxon>Paracoccaceae</taxon>
        <taxon>Pseudooceanicola</taxon>
    </lineage>
</organism>
<dbReference type="PIRSF" id="PIRSF000193">
    <property type="entry name" value="Pyrrol-5-carb_rd"/>
    <property type="match status" value="1"/>
</dbReference>
<dbReference type="InterPro" id="IPR029036">
    <property type="entry name" value="P5CR_dimer"/>
</dbReference>
<evidence type="ECO:0000256" key="1">
    <source>
        <dbReference type="ARBA" id="ARBA00005525"/>
    </source>
</evidence>
<dbReference type="Proteomes" id="UP000477911">
    <property type="component" value="Unassembled WGS sequence"/>
</dbReference>
<comment type="catalytic activity">
    <reaction evidence="4">
        <text>L-proline + NAD(+) = (S)-1-pyrroline-5-carboxylate + NADH + 2 H(+)</text>
        <dbReference type="Rhea" id="RHEA:14105"/>
        <dbReference type="ChEBI" id="CHEBI:15378"/>
        <dbReference type="ChEBI" id="CHEBI:17388"/>
        <dbReference type="ChEBI" id="CHEBI:57540"/>
        <dbReference type="ChEBI" id="CHEBI:57945"/>
        <dbReference type="ChEBI" id="CHEBI:60039"/>
        <dbReference type="EC" id="1.5.1.2"/>
    </reaction>
</comment>
<dbReference type="SUPFAM" id="SSF48179">
    <property type="entry name" value="6-phosphogluconate dehydrogenase C-terminal domain-like"/>
    <property type="match status" value="1"/>
</dbReference>
<keyword evidence="10" id="KW-1185">Reference proteome</keyword>
<evidence type="ECO:0000256" key="2">
    <source>
        <dbReference type="ARBA" id="ARBA00022857"/>
    </source>
</evidence>
<keyword evidence="4" id="KW-0963">Cytoplasm</keyword>
<evidence type="ECO:0000256" key="3">
    <source>
        <dbReference type="ARBA" id="ARBA00023002"/>
    </source>
</evidence>
<keyword evidence="2 4" id="KW-0521">NADP</keyword>
<dbReference type="GO" id="GO:0055129">
    <property type="term" value="P:L-proline biosynthetic process"/>
    <property type="evidence" value="ECO:0007669"/>
    <property type="project" value="UniProtKB-UniRule"/>
</dbReference>
<dbReference type="HAMAP" id="MF_01925">
    <property type="entry name" value="P5C_reductase"/>
    <property type="match status" value="1"/>
</dbReference>
<dbReference type="Pfam" id="PF03807">
    <property type="entry name" value="F420_oxidored"/>
    <property type="match status" value="1"/>
</dbReference>
<comment type="pathway">
    <text evidence="4">Amino-acid biosynthesis; L-proline biosynthesis; L-proline from L-glutamate 5-semialdehyde: step 1/1.</text>
</comment>
<feature type="domain" description="Pyrroline-5-carboxylate reductase catalytic N-terminal" evidence="7">
    <location>
        <begin position="7"/>
        <end position="96"/>
    </location>
</feature>
<dbReference type="Gene3D" id="1.10.3730.10">
    <property type="entry name" value="ProC C-terminal domain-like"/>
    <property type="match status" value="1"/>
</dbReference>
<feature type="transmembrane region" description="Helical" evidence="6">
    <location>
        <begin position="6"/>
        <end position="30"/>
    </location>
</feature>
<feature type="domain" description="Pyrroline-5-carboxylate reductase dimerisation" evidence="8">
    <location>
        <begin position="159"/>
        <end position="261"/>
    </location>
</feature>
<comment type="similarity">
    <text evidence="1 4">Belongs to the pyrroline-5-carboxylate reductase family.</text>
</comment>